<dbReference type="Proteomes" id="UP001275440">
    <property type="component" value="Unassembled WGS sequence"/>
</dbReference>
<organism evidence="4 5">
    <name type="scientific">Rhodococcus zopfii</name>
    <dbReference type="NCBI Taxonomy" id="43772"/>
    <lineage>
        <taxon>Bacteria</taxon>
        <taxon>Bacillati</taxon>
        <taxon>Actinomycetota</taxon>
        <taxon>Actinomycetes</taxon>
        <taxon>Mycobacteriales</taxon>
        <taxon>Nocardiaceae</taxon>
        <taxon>Rhodococcus</taxon>
    </lineage>
</organism>
<feature type="transmembrane region" description="Helical" evidence="1">
    <location>
        <begin position="82"/>
        <end position="100"/>
    </location>
</feature>
<feature type="compositionally biased region" description="Basic and acidic residues" evidence="2">
    <location>
        <begin position="325"/>
        <end position="337"/>
    </location>
</feature>
<dbReference type="InterPro" id="IPR005330">
    <property type="entry name" value="MHYT_dom"/>
</dbReference>
<feature type="transmembrane region" description="Helical" evidence="1">
    <location>
        <begin position="154"/>
        <end position="177"/>
    </location>
</feature>
<dbReference type="Pfam" id="PF03707">
    <property type="entry name" value="MHYT"/>
    <property type="match status" value="3"/>
</dbReference>
<dbReference type="PANTHER" id="PTHR35152">
    <property type="entry name" value="DOMAIN SIGNALLING PROTEIN, PUTATIVE (AFU_ORTHOLOGUE AFUA_5G11310)-RELATED"/>
    <property type="match status" value="1"/>
</dbReference>
<evidence type="ECO:0000256" key="2">
    <source>
        <dbReference type="SAM" id="MobiDB-lite"/>
    </source>
</evidence>
<evidence type="ECO:0000256" key="1">
    <source>
        <dbReference type="PROSITE-ProRule" id="PRU00244"/>
    </source>
</evidence>
<reference evidence="4 5" key="1">
    <citation type="submission" date="2019-10" db="EMBL/GenBank/DDBJ databases">
        <title>Draft Genome Assembly of Rhodococcus zopfii DSM44189.</title>
        <authorList>
            <person name="Sutton J.M."/>
            <person name="Akob D.M."/>
            <person name="Bushman T.J."/>
        </authorList>
    </citation>
    <scope>NUCLEOTIDE SEQUENCE [LARGE SCALE GENOMIC DNA]</scope>
    <source>
        <strain evidence="4 5">DSM 44189</strain>
    </source>
</reference>
<gene>
    <name evidence="4" type="ORF">F8M49_25105</name>
</gene>
<dbReference type="PROSITE" id="PS50924">
    <property type="entry name" value="MHYT"/>
    <property type="match status" value="1"/>
</dbReference>
<dbReference type="EMBL" id="WBMO01000005">
    <property type="protein sequence ID" value="MDV2477850.1"/>
    <property type="molecule type" value="Genomic_DNA"/>
</dbReference>
<keyword evidence="1" id="KW-0472">Membrane</keyword>
<evidence type="ECO:0000313" key="4">
    <source>
        <dbReference type="EMBL" id="MDV2477850.1"/>
    </source>
</evidence>
<feature type="transmembrane region" description="Helical" evidence="1">
    <location>
        <begin position="50"/>
        <end position="70"/>
    </location>
</feature>
<comment type="caution">
    <text evidence="4">The sequence shown here is derived from an EMBL/GenBank/DDBJ whole genome shotgun (WGS) entry which is preliminary data.</text>
</comment>
<feature type="transmembrane region" description="Helical" evidence="1">
    <location>
        <begin position="215"/>
        <end position="236"/>
    </location>
</feature>
<accession>A0ABU3WV31</accession>
<protein>
    <submittedName>
        <fullName evidence="4">Signal protein</fullName>
    </submittedName>
</protein>
<keyword evidence="5" id="KW-1185">Reference proteome</keyword>
<name>A0ABU3WV31_9NOCA</name>
<feature type="region of interest" description="Disordered" evidence="2">
    <location>
        <begin position="300"/>
        <end position="337"/>
    </location>
</feature>
<feature type="domain" description="MHYT" evidence="3">
    <location>
        <begin position="47"/>
        <end position="243"/>
    </location>
</feature>
<feature type="transmembrane region" description="Helical" evidence="1">
    <location>
        <begin position="120"/>
        <end position="142"/>
    </location>
</feature>
<sequence>MWFFPLLGGAGVAARFGRCGTSPRCGRCCVPQSRNPVMSHEMHHFSLGSWVLLLAYAVSVVGSFVGLSCVRQSVKAEPGRRTAWIALASVAIGGIGIWLMHFLGMMGFSVPGTVVRYDLALTLISVVLAVGATMVGLWIAGFGDTVFVKIPPMIRLLVGGTIMGLAVSLMHYTGMAALGIQGTVEHETAYVAASVVIGLVAANAALWLGRISERIVVRIPAALVMGLAVVALHYTGMAGVRVAVDPSAPMPSGMTVLSLLFPALIIGIFVLAGAIVALGLSLSREEAELEASLAKWSAGMESGTPRSIRGRSDRVSAGPQHPARNLKEESAVLLGDR</sequence>
<proteinExistence type="predicted"/>
<evidence type="ECO:0000259" key="3">
    <source>
        <dbReference type="PROSITE" id="PS50924"/>
    </source>
</evidence>
<dbReference type="PANTHER" id="PTHR35152:SF1">
    <property type="entry name" value="DOMAIN SIGNALLING PROTEIN, PUTATIVE (AFU_ORTHOLOGUE AFUA_5G11310)-RELATED"/>
    <property type="match status" value="1"/>
</dbReference>
<feature type="transmembrane region" description="Helical" evidence="1">
    <location>
        <begin position="189"/>
        <end position="208"/>
    </location>
</feature>
<feature type="transmembrane region" description="Helical" evidence="1">
    <location>
        <begin position="256"/>
        <end position="280"/>
    </location>
</feature>
<keyword evidence="1" id="KW-1133">Transmembrane helix</keyword>
<keyword evidence="1" id="KW-0812">Transmembrane</keyword>
<evidence type="ECO:0000313" key="5">
    <source>
        <dbReference type="Proteomes" id="UP001275440"/>
    </source>
</evidence>